<evidence type="ECO:0000256" key="1">
    <source>
        <dbReference type="SAM" id="SignalP"/>
    </source>
</evidence>
<dbReference type="Proteomes" id="UP001177003">
    <property type="component" value="Chromosome 2"/>
</dbReference>
<organism evidence="2 3">
    <name type="scientific">Lactuca saligna</name>
    <name type="common">Willowleaf lettuce</name>
    <dbReference type="NCBI Taxonomy" id="75948"/>
    <lineage>
        <taxon>Eukaryota</taxon>
        <taxon>Viridiplantae</taxon>
        <taxon>Streptophyta</taxon>
        <taxon>Embryophyta</taxon>
        <taxon>Tracheophyta</taxon>
        <taxon>Spermatophyta</taxon>
        <taxon>Magnoliopsida</taxon>
        <taxon>eudicotyledons</taxon>
        <taxon>Gunneridae</taxon>
        <taxon>Pentapetalae</taxon>
        <taxon>asterids</taxon>
        <taxon>campanulids</taxon>
        <taxon>Asterales</taxon>
        <taxon>Asteraceae</taxon>
        <taxon>Cichorioideae</taxon>
        <taxon>Cichorieae</taxon>
        <taxon>Lactucinae</taxon>
        <taxon>Lactuca</taxon>
    </lineage>
</organism>
<proteinExistence type="predicted"/>
<dbReference type="AlphaFoldDB" id="A0AA35VMC7"/>
<dbReference type="EMBL" id="OX465078">
    <property type="protein sequence ID" value="CAI9271464.1"/>
    <property type="molecule type" value="Genomic_DNA"/>
</dbReference>
<keyword evidence="3" id="KW-1185">Reference proteome</keyword>
<accession>A0AA35VMC7</accession>
<feature type="chain" id="PRO_5041425236" evidence="1">
    <location>
        <begin position="22"/>
        <end position="150"/>
    </location>
</feature>
<gene>
    <name evidence="2" type="ORF">LSALG_LOCUS11734</name>
</gene>
<feature type="signal peptide" evidence="1">
    <location>
        <begin position="1"/>
        <end position="21"/>
    </location>
</feature>
<name>A0AA35VMC7_LACSI</name>
<evidence type="ECO:0000313" key="3">
    <source>
        <dbReference type="Proteomes" id="UP001177003"/>
    </source>
</evidence>
<reference evidence="2" key="1">
    <citation type="submission" date="2023-04" db="EMBL/GenBank/DDBJ databases">
        <authorList>
            <person name="Vijverberg K."/>
            <person name="Xiong W."/>
            <person name="Schranz E."/>
        </authorList>
    </citation>
    <scope>NUCLEOTIDE SEQUENCE</scope>
</reference>
<keyword evidence="1" id="KW-0732">Signal</keyword>
<sequence length="150" mass="16862">MKLISMYAILVLLITTPIATSISKTGVVNTESKIKIDFCESYFDWGSSCQDKKCNDYCSSLYDKFSWGECVTLYGLLVSSRVSVHDSFILCMPHNLYSERRHMDIEVDDSVPMCRMDGSLCRIDGSATYVICFIFVSSRLHPPSIPKVGS</sequence>
<protein>
    <submittedName>
        <fullName evidence="2">Uncharacterized protein</fullName>
    </submittedName>
</protein>
<evidence type="ECO:0000313" key="2">
    <source>
        <dbReference type="EMBL" id="CAI9271464.1"/>
    </source>
</evidence>